<dbReference type="OrthoDB" id="416786at2759"/>
<organism evidence="1 2">
    <name type="scientific">Cercospora kikuchii</name>
    <dbReference type="NCBI Taxonomy" id="84275"/>
    <lineage>
        <taxon>Eukaryota</taxon>
        <taxon>Fungi</taxon>
        <taxon>Dikarya</taxon>
        <taxon>Ascomycota</taxon>
        <taxon>Pezizomycotina</taxon>
        <taxon>Dothideomycetes</taxon>
        <taxon>Dothideomycetidae</taxon>
        <taxon>Mycosphaerellales</taxon>
        <taxon>Mycosphaerellaceae</taxon>
        <taxon>Cercospora</taxon>
    </lineage>
</organism>
<dbReference type="Proteomes" id="UP000825890">
    <property type="component" value="Unassembled WGS sequence"/>
</dbReference>
<dbReference type="Gene3D" id="3.30.559.30">
    <property type="entry name" value="Nonribosomal peptide synthetase, condensation domain"/>
    <property type="match status" value="1"/>
</dbReference>
<keyword evidence="2" id="KW-1185">Reference proteome</keyword>
<gene>
    <name evidence="1" type="ORF">CKM354_000897000</name>
</gene>
<accession>A0A9P3CJX7</accession>
<dbReference type="EMBL" id="BOLY01000006">
    <property type="protein sequence ID" value="GIZ45819.1"/>
    <property type="molecule type" value="Genomic_DNA"/>
</dbReference>
<protein>
    <submittedName>
        <fullName evidence="1">Uncharacterized protein</fullName>
    </submittedName>
</protein>
<dbReference type="SUPFAM" id="SSF52777">
    <property type="entry name" value="CoA-dependent acyltransferases"/>
    <property type="match status" value="1"/>
</dbReference>
<dbReference type="AlphaFoldDB" id="A0A9P3CJX7"/>
<proteinExistence type="predicted"/>
<dbReference type="GeneID" id="68294545"/>
<sequence length="162" mass="18445">MQVVLSRLVTGRAMLPPSLQNVVRPCLTEVPVQVQIEPEDTLDRVALILQRQFIEDSANECAGMQEIIRCSTTWRQGDEDFGWRTAFQQGDIDDFEFLGEKSRISVFEHALLPRPRPEIYAAPKGKLLHLQLIGNRRILQEESAREILGILKRVLGDGLRRA</sequence>
<reference evidence="1 2" key="1">
    <citation type="submission" date="2021-01" db="EMBL/GenBank/DDBJ databases">
        <title>Cercospora kikuchii MAFF 305040 whole genome shotgun sequence.</title>
        <authorList>
            <person name="Kashiwa T."/>
            <person name="Suzuki T."/>
        </authorList>
    </citation>
    <scope>NUCLEOTIDE SEQUENCE [LARGE SCALE GENOMIC DNA]</scope>
    <source>
        <strain evidence="1 2">MAFF 305040</strain>
    </source>
</reference>
<comment type="caution">
    <text evidence="1">The sequence shown here is derived from an EMBL/GenBank/DDBJ whole genome shotgun (WGS) entry which is preliminary data.</text>
</comment>
<name>A0A9P3CJX7_9PEZI</name>
<dbReference type="RefSeq" id="XP_044660306.1">
    <property type="nucleotide sequence ID" value="XM_044804371.1"/>
</dbReference>
<evidence type="ECO:0000313" key="1">
    <source>
        <dbReference type="EMBL" id="GIZ45819.1"/>
    </source>
</evidence>
<evidence type="ECO:0000313" key="2">
    <source>
        <dbReference type="Proteomes" id="UP000825890"/>
    </source>
</evidence>